<name>A0A1H3WDK7_9SPHI</name>
<evidence type="ECO:0008006" key="3">
    <source>
        <dbReference type="Google" id="ProtNLM"/>
    </source>
</evidence>
<dbReference type="EMBL" id="FNRA01000001">
    <property type="protein sequence ID" value="SDZ84422.1"/>
    <property type="molecule type" value="Genomic_DNA"/>
</dbReference>
<dbReference type="Proteomes" id="UP000198850">
    <property type="component" value="Unassembled WGS sequence"/>
</dbReference>
<evidence type="ECO:0000313" key="2">
    <source>
        <dbReference type="Proteomes" id="UP000198850"/>
    </source>
</evidence>
<gene>
    <name evidence="1" type="ORF">SAMN05443550_101180</name>
</gene>
<protein>
    <recommendedName>
        <fullName evidence="3">Carbohydrate binding module (Family 6)</fullName>
    </recommendedName>
</protein>
<proteinExistence type="predicted"/>
<dbReference type="Gene3D" id="2.60.120.260">
    <property type="entry name" value="Galactose-binding domain-like"/>
    <property type="match status" value="1"/>
</dbReference>
<reference evidence="1 2" key="1">
    <citation type="submission" date="2016-10" db="EMBL/GenBank/DDBJ databases">
        <authorList>
            <person name="de Groot N.N."/>
        </authorList>
    </citation>
    <scope>NUCLEOTIDE SEQUENCE [LARGE SCALE GENOMIC DNA]</scope>
    <source>
        <strain evidence="1 2">DSM 19033</strain>
    </source>
</reference>
<keyword evidence="2" id="KW-1185">Reference proteome</keyword>
<sequence>MAETVTSWMDTGDTFAELPPNLFGAEWKRLDKTQEVSFHVTAGADVYIAMETGNSKTGTAPGEYEDSKSFLRDNEGKQLEVYKKRYEKGSTVKFSAASGFGMPVILAIQPQSSLAPAFDLKTAVNYPAAAAFSNSKGVVKASLMGKERLKFMQDDGAFVEFTIAVGVADTYSLTVKYHNPSGRPLNAKLEVLAADGTVMKAPEILQFAQTKPGKWGYVTTDTGTMINAGRYKVRIWSVDAKDVSIDGLEVQ</sequence>
<dbReference type="OrthoDB" id="9801077at2"/>
<dbReference type="RefSeq" id="WP_090554275.1">
    <property type="nucleotide sequence ID" value="NZ_FNRA01000001.1"/>
</dbReference>
<dbReference type="AlphaFoldDB" id="A0A1H3WDK7"/>
<accession>A0A1H3WDK7</accession>
<organism evidence="1 2">
    <name type="scientific">Pedobacter hartonius</name>
    <dbReference type="NCBI Taxonomy" id="425514"/>
    <lineage>
        <taxon>Bacteria</taxon>
        <taxon>Pseudomonadati</taxon>
        <taxon>Bacteroidota</taxon>
        <taxon>Sphingobacteriia</taxon>
        <taxon>Sphingobacteriales</taxon>
        <taxon>Sphingobacteriaceae</taxon>
        <taxon>Pedobacter</taxon>
    </lineage>
</organism>
<evidence type="ECO:0000313" key="1">
    <source>
        <dbReference type="EMBL" id="SDZ84422.1"/>
    </source>
</evidence>
<dbReference type="STRING" id="425514.SAMN05443550_101180"/>